<organism evidence="1 2">
    <name type="scientific">Pseudomonas fluorescens NCIMB 11764</name>
    <dbReference type="NCBI Taxonomy" id="1221522"/>
    <lineage>
        <taxon>Bacteria</taxon>
        <taxon>Pseudomonadati</taxon>
        <taxon>Pseudomonadota</taxon>
        <taxon>Gammaproteobacteria</taxon>
        <taxon>Pseudomonadales</taxon>
        <taxon>Pseudomonadaceae</taxon>
        <taxon>Pseudomonas</taxon>
    </lineage>
</organism>
<protein>
    <submittedName>
        <fullName evidence="1">Uncharacterized protein</fullName>
    </submittedName>
</protein>
<dbReference type="AlphaFoldDB" id="A0A0K1QPG6"/>
<dbReference type="Proteomes" id="UP000017175">
    <property type="component" value="Chromosome"/>
</dbReference>
<dbReference type="RefSeq" id="WP_017337083.1">
    <property type="nucleotide sequence ID" value="NZ_CP010945.1"/>
</dbReference>
<evidence type="ECO:0000313" key="1">
    <source>
        <dbReference type="EMBL" id="AKV07345.1"/>
    </source>
</evidence>
<dbReference type="eggNOG" id="ENOG5030XID">
    <property type="taxonomic scope" value="Bacteria"/>
</dbReference>
<name>A0A0K1QPG6_PSEFL</name>
<dbReference type="EMBL" id="CP010945">
    <property type="protein sequence ID" value="AKV07345.1"/>
    <property type="molecule type" value="Genomic_DNA"/>
</dbReference>
<proteinExistence type="predicted"/>
<accession>A0A0K1QPG6</accession>
<reference evidence="1 2" key="1">
    <citation type="journal article" date="2012" name="J. Bacteriol.">
        <title>Draft genome sequence of the cyanide-utilizing bacterium Pseudomonas fluorescens strain NCIMB 11764.</title>
        <authorList>
            <person name="Vilo C.A."/>
            <person name="Benedik M.J."/>
            <person name="Kunz D.A."/>
            <person name="Dong Q."/>
        </authorList>
    </citation>
    <scope>NUCLEOTIDE SEQUENCE [LARGE SCALE GENOMIC DNA]</scope>
    <source>
        <strain evidence="1 2">NCIMB 11764</strain>
    </source>
</reference>
<gene>
    <name evidence="1" type="ORF">B723_13335</name>
</gene>
<evidence type="ECO:0000313" key="2">
    <source>
        <dbReference type="Proteomes" id="UP000017175"/>
    </source>
</evidence>
<dbReference type="OrthoDB" id="6877537at2"/>
<sequence>MSTTENFTTTLKPYYDALNRIIDGSPDIVDKDTKITLNAVAIEAGKSPGSIKKSRDVYKPLIEEILTRAEQQKKLVKPGASQVQHAKIKASKAKAVADDYKSKYEAALARELMLIIAWDDANQELRKGKVVPIRPHVRPLTDSKEKE</sequence>